<gene>
    <name evidence="2" type="ORF">XM38_051500</name>
</gene>
<dbReference type="AlphaFoldDB" id="A0A1Z3HV73"/>
<dbReference type="RefSeq" id="WP_080805316.1">
    <property type="nucleotide sequence ID" value="NZ_CP021983.2"/>
</dbReference>
<protein>
    <recommendedName>
        <fullName evidence="4">Phospholipase C/D domain-containing protein</fullName>
    </recommendedName>
</protein>
<feature type="transmembrane region" description="Helical" evidence="1">
    <location>
        <begin position="26"/>
        <end position="47"/>
    </location>
</feature>
<dbReference type="STRING" id="1641165.XM38_01565"/>
<keyword evidence="1" id="KW-0472">Membrane</keyword>
<accession>A0A1Z3HV73</accession>
<evidence type="ECO:0000256" key="1">
    <source>
        <dbReference type="SAM" id="Phobius"/>
    </source>
</evidence>
<keyword evidence="1" id="KW-1133">Transmembrane helix</keyword>
<feature type="transmembrane region" description="Helical" evidence="1">
    <location>
        <begin position="68"/>
        <end position="88"/>
    </location>
</feature>
<evidence type="ECO:0000313" key="2">
    <source>
        <dbReference type="EMBL" id="ASC74175.1"/>
    </source>
</evidence>
<evidence type="ECO:0000313" key="3">
    <source>
        <dbReference type="Proteomes" id="UP000191901"/>
    </source>
</evidence>
<proteinExistence type="predicted"/>
<dbReference type="KEGG" id="hhg:XM38_051500"/>
<keyword evidence="1" id="KW-0812">Transmembrane</keyword>
<organism evidence="2 3">
    <name type="scientific">Halomicronema hongdechloris C2206</name>
    <dbReference type="NCBI Taxonomy" id="1641165"/>
    <lineage>
        <taxon>Bacteria</taxon>
        <taxon>Bacillati</taxon>
        <taxon>Cyanobacteriota</taxon>
        <taxon>Cyanophyceae</taxon>
        <taxon>Nodosilineales</taxon>
        <taxon>Nodosilineaceae</taxon>
        <taxon>Halomicronema</taxon>
    </lineage>
</organism>
<dbReference type="EMBL" id="CP021983">
    <property type="protein sequence ID" value="ASC74175.1"/>
    <property type="molecule type" value="Genomic_DNA"/>
</dbReference>
<sequence length="190" mass="21855">MNTPAHVIINLLCLGRQDAAPVLTPVIIGAILPDAPMFIFYFIEKVIRRTPEMVIWRQNYHQPHWQNFIDLFNSLPLMLLGWLVAAWAGSKLGMLLFSSMALHVLGDLPLHHHDAHRHFFPFSDWRFHSPVSYWDPNHYGQIVTGLEILMVLVFSIWLALGYEAWPARLSVGLVGLLYGAYFVYVFTVWA</sequence>
<reference evidence="2 3" key="1">
    <citation type="journal article" date="2016" name="Biochim. Biophys. Acta">
        <title>Characterization of red-shifted phycobilisomes isolated from the chlorophyll f-containing cyanobacterium Halomicronema hongdechloris.</title>
        <authorList>
            <person name="Li Y."/>
            <person name="Lin Y."/>
            <person name="Garvey C.J."/>
            <person name="Birch D."/>
            <person name="Corkery R.W."/>
            <person name="Loughlin P.C."/>
            <person name="Scheer H."/>
            <person name="Willows R.D."/>
            <person name="Chen M."/>
        </authorList>
    </citation>
    <scope>NUCLEOTIDE SEQUENCE [LARGE SCALE GENOMIC DNA]</scope>
    <source>
        <strain evidence="2 3">C2206</strain>
    </source>
</reference>
<keyword evidence="3" id="KW-1185">Reference proteome</keyword>
<dbReference type="Proteomes" id="UP000191901">
    <property type="component" value="Chromosome"/>
</dbReference>
<feature type="transmembrane region" description="Helical" evidence="1">
    <location>
        <begin position="169"/>
        <end position="189"/>
    </location>
</feature>
<dbReference type="OrthoDB" id="7631418at2"/>
<name>A0A1Z3HV73_9CYAN</name>
<feature type="transmembrane region" description="Helical" evidence="1">
    <location>
        <begin position="139"/>
        <end position="162"/>
    </location>
</feature>
<evidence type="ECO:0008006" key="4">
    <source>
        <dbReference type="Google" id="ProtNLM"/>
    </source>
</evidence>